<gene>
    <name evidence="12" type="ORF">PAPYR_7196</name>
</gene>
<evidence type="ECO:0000256" key="2">
    <source>
        <dbReference type="ARBA" id="ARBA00009645"/>
    </source>
</evidence>
<dbReference type="InterPro" id="IPR009072">
    <property type="entry name" value="Histone-fold"/>
</dbReference>
<dbReference type="InterPro" id="IPR026206">
    <property type="entry name" value="HAUS3"/>
</dbReference>
<comment type="caution">
    <text evidence="12">The sequence shown here is derived from an EMBL/GenBank/DDBJ whole genome shotgun (WGS) entry which is preliminary data.</text>
</comment>
<keyword evidence="6" id="KW-0498">Mitosis</keyword>
<feature type="region of interest" description="Disordered" evidence="10">
    <location>
        <begin position="407"/>
        <end position="429"/>
    </location>
</feature>
<feature type="region of interest" description="Disordered" evidence="10">
    <location>
        <begin position="681"/>
        <end position="703"/>
    </location>
</feature>
<keyword evidence="3" id="KW-0963">Cytoplasm</keyword>
<name>A0ABQ8UHM0_9EUKA</name>
<evidence type="ECO:0000256" key="8">
    <source>
        <dbReference type="ARBA" id="ARBA00023212"/>
    </source>
</evidence>
<keyword evidence="8" id="KW-0206">Cytoskeleton</keyword>
<dbReference type="InterPro" id="IPR032733">
    <property type="entry name" value="HAUS3_N"/>
</dbReference>
<comment type="subcellular location">
    <subcellularLocation>
        <location evidence="1">Cytoplasm</location>
        <location evidence="1">Cytoskeleton</location>
        <location evidence="1">Spindle</location>
    </subcellularLocation>
</comment>
<dbReference type="InterPro" id="IPR029003">
    <property type="entry name" value="CENP-S/Mhf1"/>
</dbReference>
<keyword evidence="4" id="KW-0132">Cell division</keyword>
<feature type="domain" description="HAUS augmin-like complex subunit 3 N-terminal" evidence="11">
    <location>
        <begin position="202"/>
        <end position="500"/>
    </location>
</feature>
<evidence type="ECO:0000313" key="13">
    <source>
        <dbReference type="Proteomes" id="UP001141327"/>
    </source>
</evidence>
<accession>A0ABQ8UHM0</accession>
<feature type="region of interest" description="Disordered" evidence="10">
    <location>
        <begin position="358"/>
        <end position="380"/>
    </location>
</feature>
<dbReference type="Pfam" id="PF15630">
    <property type="entry name" value="CENP-S"/>
    <property type="match status" value="1"/>
</dbReference>
<feature type="region of interest" description="Disordered" evidence="10">
    <location>
        <begin position="105"/>
        <end position="171"/>
    </location>
</feature>
<evidence type="ECO:0000259" key="11">
    <source>
        <dbReference type="Pfam" id="PF14932"/>
    </source>
</evidence>
<evidence type="ECO:0000256" key="7">
    <source>
        <dbReference type="ARBA" id="ARBA00023054"/>
    </source>
</evidence>
<feature type="compositionally biased region" description="Pro residues" evidence="10">
    <location>
        <begin position="363"/>
        <end position="374"/>
    </location>
</feature>
<dbReference type="Proteomes" id="UP001141327">
    <property type="component" value="Unassembled WGS sequence"/>
</dbReference>
<evidence type="ECO:0000256" key="10">
    <source>
        <dbReference type="SAM" id="MobiDB-lite"/>
    </source>
</evidence>
<dbReference type="CDD" id="cd22919">
    <property type="entry name" value="HFD_CENP-S"/>
    <property type="match status" value="1"/>
</dbReference>
<proteinExistence type="inferred from homology"/>
<keyword evidence="9" id="KW-0131">Cell cycle</keyword>
<evidence type="ECO:0000256" key="5">
    <source>
        <dbReference type="ARBA" id="ARBA00022701"/>
    </source>
</evidence>
<evidence type="ECO:0000313" key="12">
    <source>
        <dbReference type="EMBL" id="KAJ4457381.1"/>
    </source>
</evidence>
<protein>
    <submittedName>
        <fullName evidence="12">Centromere protein S</fullName>
    </submittedName>
</protein>
<evidence type="ECO:0000256" key="3">
    <source>
        <dbReference type="ARBA" id="ARBA00022490"/>
    </source>
</evidence>
<organism evidence="12 13">
    <name type="scientific">Paratrimastix pyriformis</name>
    <dbReference type="NCBI Taxonomy" id="342808"/>
    <lineage>
        <taxon>Eukaryota</taxon>
        <taxon>Metamonada</taxon>
        <taxon>Preaxostyla</taxon>
        <taxon>Paratrimastigidae</taxon>
        <taxon>Paratrimastix</taxon>
    </lineage>
</organism>
<keyword evidence="7" id="KW-0175">Coiled coil</keyword>
<evidence type="ECO:0000256" key="6">
    <source>
        <dbReference type="ARBA" id="ARBA00022776"/>
    </source>
</evidence>
<dbReference type="Pfam" id="PF14932">
    <property type="entry name" value="HAUS-augmin3"/>
    <property type="match status" value="1"/>
</dbReference>
<keyword evidence="13" id="KW-1185">Reference proteome</keyword>
<dbReference type="PANTHER" id="PTHR19378:SF0">
    <property type="entry name" value="HAUS AUGMIN-LIKE COMPLEX SUBUNIT 3"/>
    <property type="match status" value="1"/>
</dbReference>
<dbReference type="EMBL" id="JAPMOS010000048">
    <property type="protein sequence ID" value="KAJ4457381.1"/>
    <property type="molecule type" value="Genomic_DNA"/>
</dbReference>
<keyword evidence="5" id="KW-0493">Microtubule</keyword>
<sequence>MEGLDDHNIGGEEDIKEEHIVKCALYYALHDVLQDMMKTGEEQEQDMTISHAFEAGLTEVLFRFSQSYAEDLRAFAHHAKRTTINLDDVKLTARKSKAMVEHLQTFAEKNCPSANPAKARKPKKKGKPDEPHGESSKAPSGPINKDESPKRKAASSSPPRPPTSTSQTLDGDNLWLAKSLTKDIADKEIGYTKTFPPASLDWLFVPEATRPFLNWLINSIGPDNVLTEQEVQTFETVVVPGNKELRGEQLATALKTISPSPTESLPATPDEDLDSPAELEHLRRRLRQLTGRRDHFVALKRKQEAERVRLATHQQEAEMRLREAHSAAARIGDLLDQRCAALQECSADLFAFYERAIPSPDASAPPPPPPPPPESSSSFLATAPLEPYEEADNAHMHAIRTFVEQLPQDRPSARPAAAPGGAKTTVSATDRTDVIIQRILYAQDAQGSPGPAPPTAAQSNALMLGEMQLSQDETYRRQSQELARLQDLYPVTQRQLLEARMSAALWGAVHQQAAERAARLSPADIRLIADLCRFDAAPPHLPRGAALTERSRAIRRLMETIPAMLGELARVQGAEILQANYKQKHRNQLRWKRLHNRVVDMLLSQQARHLLLGACIRAETEAHRDVADQVRTMEREIAVVLGRLDAHMANALPYQVGEDSTGPRQTVPSDDLTAHRLYALLTGSPPPQAQPAPTRGTADAPTGRSAAAASSSFLLSHAALMDMCRRVVLQAHAQDEFRLARRAADELLRRVSLNTALAERLLFGAAGSPFSRRPLFAPVAVLHAIRRLNGAADRLTSELEQLLREAKSLMPGEGAPIDRLAAFDRDLYLHFFLSPPTLQRFMDEFTQRARAMEIAI</sequence>
<dbReference type="SUPFAM" id="SSF47113">
    <property type="entry name" value="Histone-fold"/>
    <property type="match status" value="1"/>
</dbReference>
<comment type="similarity">
    <text evidence="2">Belongs to the HAUS3 family.</text>
</comment>
<evidence type="ECO:0000256" key="9">
    <source>
        <dbReference type="ARBA" id="ARBA00023306"/>
    </source>
</evidence>
<evidence type="ECO:0000256" key="4">
    <source>
        <dbReference type="ARBA" id="ARBA00022618"/>
    </source>
</evidence>
<feature type="compositionally biased region" description="Low complexity" evidence="10">
    <location>
        <begin position="413"/>
        <end position="422"/>
    </location>
</feature>
<dbReference type="PANTHER" id="PTHR19378">
    <property type="entry name" value="GOLGIN- RELATED"/>
    <property type="match status" value="1"/>
</dbReference>
<reference evidence="12" key="1">
    <citation type="journal article" date="2022" name="bioRxiv">
        <title>Genomics of Preaxostyla Flagellates Illuminates Evolutionary Transitions and the Path Towards Mitochondrial Loss.</title>
        <authorList>
            <person name="Novak L.V.F."/>
            <person name="Treitli S.C."/>
            <person name="Pyrih J."/>
            <person name="Halakuc P."/>
            <person name="Pipaliya S.V."/>
            <person name="Vacek V."/>
            <person name="Brzon O."/>
            <person name="Soukal P."/>
            <person name="Eme L."/>
            <person name="Dacks J.B."/>
            <person name="Karnkowska A."/>
            <person name="Elias M."/>
            <person name="Hampl V."/>
        </authorList>
    </citation>
    <scope>NUCLEOTIDE SEQUENCE</scope>
    <source>
        <strain evidence="12">RCP-MX</strain>
    </source>
</reference>
<dbReference type="Gene3D" id="1.10.20.10">
    <property type="entry name" value="Histone, subunit A"/>
    <property type="match status" value="1"/>
</dbReference>
<evidence type="ECO:0000256" key="1">
    <source>
        <dbReference type="ARBA" id="ARBA00004186"/>
    </source>
</evidence>